<dbReference type="PANTHER" id="PTHR33744">
    <property type="entry name" value="CARBOHYDRATE DIACID REGULATOR"/>
    <property type="match status" value="1"/>
</dbReference>
<dbReference type="RefSeq" id="WP_378041351.1">
    <property type="nucleotide sequence ID" value="NZ_JBHLWH010000027.1"/>
</dbReference>
<name>A0ABV6F5R9_9MICC</name>
<dbReference type="EMBL" id="JBHLWH010000027">
    <property type="protein sequence ID" value="MFC0248762.1"/>
    <property type="molecule type" value="Genomic_DNA"/>
</dbReference>
<dbReference type="InterPro" id="IPR025736">
    <property type="entry name" value="PucR_C-HTH_dom"/>
</dbReference>
<dbReference type="Gene3D" id="1.10.10.2840">
    <property type="entry name" value="PucR C-terminal helix-turn-helix domain"/>
    <property type="match status" value="1"/>
</dbReference>
<evidence type="ECO:0000259" key="2">
    <source>
        <dbReference type="Pfam" id="PF13556"/>
    </source>
</evidence>
<accession>A0ABV6F5R9</accession>
<gene>
    <name evidence="4" type="ORF">ACFFIO_09640</name>
</gene>
<feature type="domain" description="RsbT co-antagonist protein RsbRD N-terminal" evidence="3">
    <location>
        <begin position="26"/>
        <end position="163"/>
    </location>
</feature>
<comment type="caution">
    <text evidence="4">The sequence shown here is derived from an EMBL/GenBank/DDBJ whole genome shotgun (WGS) entry which is preliminary data.</text>
</comment>
<keyword evidence="5" id="KW-1185">Reference proteome</keyword>
<evidence type="ECO:0000256" key="1">
    <source>
        <dbReference type="SAM" id="MobiDB-lite"/>
    </source>
</evidence>
<evidence type="ECO:0000259" key="3">
    <source>
        <dbReference type="Pfam" id="PF14361"/>
    </source>
</evidence>
<evidence type="ECO:0000313" key="4">
    <source>
        <dbReference type="EMBL" id="MFC0248762.1"/>
    </source>
</evidence>
<dbReference type="PANTHER" id="PTHR33744:SF1">
    <property type="entry name" value="DNA-BINDING TRANSCRIPTIONAL ACTIVATOR ADER"/>
    <property type="match status" value="1"/>
</dbReference>
<dbReference type="InterPro" id="IPR051448">
    <property type="entry name" value="CdaR-like_regulators"/>
</dbReference>
<dbReference type="InterPro" id="IPR025751">
    <property type="entry name" value="RsbRD_N_dom"/>
</dbReference>
<reference evidence="4 5" key="1">
    <citation type="submission" date="2024-09" db="EMBL/GenBank/DDBJ databases">
        <authorList>
            <person name="Sun Q."/>
            <person name="Mori K."/>
        </authorList>
    </citation>
    <scope>NUCLEOTIDE SEQUENCE [LARGE SCALE GENOMIC DNA]</scope>
    <source>
        <strain evidence="4 5">CCM 7609</strain>
    </source>
</reference>
<feature type="compositionally biased region" description="Pro residues" evidence="1">
    <location>
        <begin position="250"/>
        <end position="260"/>
    </location>
</feature>
<dbReference type="InterPro" id="IPR042070">
    <property type="entry name" value="PucR_C-HTH_sf"/>
</dbReference>
<organism evidence="4 5">
    <name type="scientific">Citricoccus parietis</name>
    <dbReference type="NCBI Taxonomy" id="592307"/>
    <lineage>
        <taxon>Bacteria</taxon>
        <taxon>Bacillati</taxon>
        <taxon>Actinomycetota</taxon>
        <taxon>Actinomycetes</taxon>
        <taxon>Micrococcales</taxon>
        <taxon>Micrococcaceae</taxon>
        <taxon>Citricoccus</taxon>
    </lineage>
</organism>
<dbReference type="Pfam" id="PF13556">
    <property type="entry name" value="HTH_30"/>
    <property type="match status" value="1"/>
</dbReference>
<feature type="domain" description="PucR C-terminal helix-turn-helix" evidence="2">
    <location>
        <begin position="338"/>
        <end position="395"/>
    </location>
</feature>
<dbReference type="Proteomes" id="UP001589766">
    <property type="component" value="Unassembled WGS sequence"/>
</dbReference>
<evidence type="ECO:0000313" key="5">
    <source>
        <dbReference type="Proteomes" id="UP001589766"/>
    </source>
</evidence>
<proteinExistence type="predicted"/>
<feature type="region of interest" description="Disordered" evidence="1">
    <location>
        <begin position="240"/>
        <end position="263"/>
    </location>
</feature>
<sequence>MERCVGKAVDHVDPVRALVESLTADDAILAETVEALRASIPGYEEVPTESLEDSVRRNRALSIRTILEGRSPEPEGIDEAQALTEERMAQGVDIASVLAGFRACMTIILRHLLAAAPRYGVPAETALSFSTLLWSLGDAFTTRAVVSYRDRTIAQAVADSTRRAHWLGSALAGSLGRTELFAGASVFGVPRNQPVRALCADGAEVPAVQDWAEGVGARAIVVPQGTGAIGVLVGEPDAVHSPGSGLSPGSGPPVSNPPPAGSTIALGSPVTLGELPTSFDLATHVLASAQRVGTAGVVDLERLSWRMGVFASPEATDLLDGLYLQPLRAEGAFGELIIEALRAYLGHRMNIPAAAGSIPIHANTLRYRLKRYRELTGADLGDLNTLIGVSWALAADQA</sequence>
<protein>
    <submittedName>
        <fullName evidence="4">PucR family transcriptional regulator</fullName>
    </submittedName>
</protein>
<dbReference type="Pfam" id="PF14361">
    <property type="entry name" value="RsbRD_N"/>
    <property type="match status" value="1"/>
</dbReference>